<dbReference type="InterPro" id="IPR050834">
    <property type="entry name" value="Glycosyltransf_2"/>
</dbReference>
<feature type="domain" description="Glycosyltransferase 2-like" evidence="1">
    <location>
        <begin position="6"/>
        <end position="108"/>
    </location>
</feature>
<dbReference type="InterPro" id="IPR001173">
    <property type="entry name" value="Glyco_trans_2-like"/>
</dbReference>
<dbReference type="SUPFAM" id="SSF53448">
    <property type="entry name" value="Nucleotide-diphospho-sugar transferases"/>
    <property type="match status" value="1"/>
</dbReference>
<name>A0ABQ6HQ36_9MICO</name>
<sequence>MTRLVSVVVPAYNRERTLGATLSSILTQTYPHVEAVVVDDGSSDRTVAIARSYDPERVRVVEQVNAGPAAARNAAVAAARGELIATCDSDDILLPNHVTQAVETLDSAPFPRFAVACNAFISGPAGLDTGRTLRHGKDPGLADQRLAMLQANWASYLMLAPRRLFEETGGYDPAMRSSEDWDLWVRALFGGWSIVRQPTPTALYAWTPDSLSTDRATMTATEDLVVRRALERFGPQMALRERAYCERRLAEGSPMDLANRADRALESGDRVTGAALLRQASSLNPRETKLAAKARVSRLPGGPHLLAWHARRSAATRLKDGR</sequence>
<evidence type="ECO:0000313" key="2">
    <source>
        <dbReference type="EMBL" id="GMA20589.1"/>
    </source>
</evidence>
<dbReference type="Gene3D" id="3.90.550.10">
    <property type="entry name" value="Spore Coat Polysaccharide Biosynthesis Protein SpsA, Chain A"/>
    <property type="match status" value="1"/>
</dbReference>
<gene>
    <name evidence="2" type="ORF">GCM10025862_26100</name>
</gene>
<comment type="caution">
    <text evidence="2">The sequence shown here is derived from an EMBL/GenBank/DDBJ whole genome shotgun (WGS) entry which is preliminary data.</text>
</comment>
<dbReference type="PANTHER" id="PTHR43685">
    <property type="entry name" value="GLYCOSYLTRANSFERASE"/>
    <property type="match status" value="1"/>
</dbReference>
<proteinExistence type="predicted"/>
<dbReference type="Pfam" id="PF00535">
    <property type="entry name" value="Glycos_transf_2"/>
    <property type="match status" value="1"/>
</dbReference>
<dbReference type="Proteomes" id="UP001157109">
    <property type="component" value="Unassembled WGS sequence"/>
</dbReference>
<keyword evidence="3" id="KW-1185">Reference proteome</keyword>
<organism evidence="2 3">
    <name type="scientific">Arsenicicoccus piscis</name>
    <dbReference type="NCBI Taxonomy" id="673954"/>
    <lineage>
        <taxon>Bacteria</taxon>
        <taxon>Bacillati</taxon>
        <taxon>Actinomycetota</taxon>
        <taxon>Actinomycetes</taxon>
        <taxon>Micrococcales</taxon>
        <taxon>Intrasporangiaceae</taxon>
        <taxon>Arsenicicoccus</taxon>
    </lineage>
</organism>
<dbReference type="CDD" id="cd00761">
    <property type="entry name" value="Glyco_tranf_GTA_type"/>
    <property type="match status" value="1"/>
</dbReference>
<dbReference type="InterPro" id="IPR029044">
    <property type="entry name" value="Nucleotide-diphossugar_trans"/>
</dbReference>
<evidence type="ECO:0000313" key="3">
    <source>
        <dbReference type="Proteomes" id="UP001157109"/>
    </source>
</evidence>
<dbReference type="RefSeq" id="WP_241444105.1">
    <property type="nucleotide sequence ID" value="NZ_BSUJ01000001.1"/>
</dbReference>
<evidence type="ECO:0000259" key="1">
    <source>
        <dbReference type="Pfam" id="PF00535"/>
    </source>
</evidence>
<reference evidence="3" key="1">
    <citation type="journal article" date="2019" name="Int. J. Syst. Evol. Microbiol.">
        <title>The Global Catalogue of Microorganisms (GCM) 10K type strain sequencing project: providing services to taxonomists for standard genome sequencing and annotation.</title>
        <authorList>
            <consortium name="The Broad Institute Genomics Platform"/>
            <consortium name="The Broad Institute Genome Sequencing Center for Infectious Disease"/>
            <person name="Wu L."/>
            <person name="Ma J."/>
        </authorList>
    </citation>
    <scope>NUCLEOTIDE SEQUENCE [LARGE SCALE GENOMIC DNA]</scope>
    <source>
        <strain evidence="3">NBRC 105830</strain>
    </source>
</reference>
<dbReference type="PANTHER" id="PTHR43685:SF2">
    <property type="entry name" value="GLYCOSYLTRANSFERASE 2-LIKE DOMAIN-CONTAINING PROTEIN"/>
    <property type="match status" value="1"/>
</dbReference>
<accession>A0ABQ6HQ36</accession>
<dbReference type="EMBL" id="BSUJ01000001">
    <property type="protein sequence ID" value="GMA20589.1"/>
    <property type="molecule type" value="Genomic_DNA"/>
</dbReference>
<protein>
    <recommendedName>
        <fullName evidence="1">Glycosyltransferase 2-like domain-containing protein</fullName>
    </recommendedName>
</protein>